<organism evidence="1 2">
    <name type="scientific">Marinomonas pontica</name>
    <dbReference type="NCBI Taxonomy" id="264739"/>
    <lineage>
        <taxon>Bacteria</taxon>
        <taxon>Pseudomonadati</taxon>
        <taxon>Pseudomonadota</taxon>
        <taxon>Gammaproteobacteria</taxon>
        <taxon>Oceanospirillales</taxon>
        <taxon>Oceanospirillaceae</taxon>
        <taxon>Marinomonas</taxon>
    </lineage>
</organism>
<dbReference type="RefSeq" id="WP_265727746.1">
    <property type="nucleotide sequence ID" value="NZ_AP027271.1"/>
</dbReference>
<name>A0ABM8FEJ4_9GAMM</name>
<evidence type="ECO:0000313" key="1">
    <source>
        <dbReference type="EMBL" id="BDX02682.1"/>
    </source>
</evidence>
<proteinExistence type="predicted"/>
<protein>
    <submittedName>
        <fullName evidence="1">Uncharacterized protein</fullName>
    </submittedName>
</protein>
<gene>
    <name evidence="1" type="ORF">MACH16_14300</name>
</gene>
<accession>A0ABM8FEJ4</accession>
<dbReference type="EMBL" id="AP027271">
    <property type="protein sequence ID" value="BDX02682.1"/>
    <property type="molecule type" value="Genomic_DNA"/>
</dbReference>
<sequence length="50" mass="5663">MYALTSKITLFKISKALRIAYAFYTMKGTFTALPTLNVEGIQRINWSGCE</sequence>
<evidence type="ECO:0000313" key="2">
    <source>
        <dbReference type="Proteomes" id="UP001307608"/>
    </source>
</evidence>
<keyword evidence="2" id="KW-1185">Reference proteome</keyword>
<dbReference type="Proteomes" id="UP001307608">
    <property type="component" value="Chromosome"/>
</dbReference>
<reference evidence="1 2" key="1">
    <citation type="submission" date="2023-01" db="EMBL/GenBank/DDBJ databases">
        <title>Complete genome sequence of Marinomonas pontica strain 200518_36.</title>
        <authorList>
            <person name="Ueki S."/>
            <person name="Gajardo G."/>
            <person name="Maruyama F."/>
        </authorList>
    </citation>
    <scope>NUCLEOTIDE SEQUENCE [LARGE SCALE GENOMIC DNA]</scope>
    <source>
        <strain evidence="1 2">200518_36</strain>
    </source>
</reference>